<dbReference type="KEGG" id="ndi:NDAI_0D01120"/>
<evidence type="ECO:0000313" key="2">
    <source>
        <dbReference type="EMBL" id="CCD24425.1"/>
    </source>
</evidence>
<feature type="compositionally biased region" description="Basic and acidic residues" evidence="1">
    <location>
        <begin position="203"/>
        <end position="220"/>
    </location>
</feature>
<reference evidence="2 3" key="1">
    <citation type="journal article" date="2011" name="Proc. Natl. Acad. Sci. U.S.A.">
        <title>Evolutionary erosion of yeast sex chromosomes by mating-type switching accidents.</title>
        <authorList>
            <person name="Gordon J.L."/>
            <person name="Armisen D."/>
            <person name="Proux-Wera E."/>
            <person name="Oheigeartaigh S.S."/>
            <person name="Byrne K.P."/>
            <person name="Wolfe K.H."/>
        </authorList>
    </citation>
    <scope>NUCLEOTIDE SEQUENCE [LARGE SCALE GENOMIC DNA]</scope>
    <source>
        <strain evidence="3">ATCC 10597 / BCRC 20456 / CBS 421 / NBRC 0211 / NRRL Y-12639</strain>
    </source>
</reference>
<evidence type="ECO:0000313" key="3">
    <source>
        <dbReference type="Proteomes" id="UP000000689"/>
    </source>
</evidence>
<dbReference type="AlphaFoldDB" id="G0W9G4"/>
<dbReference type="OrthoDB" id="3994490at2759"/>
<dbReference type="Proteomes" id="UP000000689">
    <property type="component" value="Chromosome 4"/>
</dbReference>
<feature type="compositionally biased region" description="Basic residues" evidence="1">
    <location>
        <begin position="190"/>
        <end position="201"/>
    </location>
</feature>
<keyword evidence="3" id="KW-1185">Reference proteome</keyword>
<dbReference type="Pfam" id="PF09428">
    <property type="entry name" value="DUF2011"/>
    <property type="match status" value="1"/>
</dbReference>
<dbReference type="OMA" id="PWKCIDL"/>
<sequence>MAGLKIVSRKDLFDDSTMFSEHVEPELIAEEGHDDLEIVEIAPSTKSDSVEENNHDDNGQQQNDEDEFEFFPLFSMATEPTSRIDGVETSTTEYDEERGRSTNRLMKISLREPSPEIINQKRPKSHYFASYSKEEIDKFQLSAITYDSLLKEFEMGPNKGFEQFRGKVIDLKEYNDKIEAEDLREMRLKRRRPSQKQRLAKKLGAERLKERENRAKEIRKMIKKQFHKRGGKKNKKKAMNPLANAGLKPPVPKFRTE</sequence>
<feature type="region of interest" description="Disordered" evidence="1">
    <location>
        <begin position="28"/>
        <end position="67"/>
    </location>
</feature>
<dbReference type="InterPro" id="IPR018555">
    <property type="entry name" value="C630.06c-like"/>
</dbReference>
<feature type="compositionally biased region" description="Basic residues" evidence="1">
    <location>
        <begin position="221"/>
        <end position="238"/>
    </location>
</feature>
<accession>G0W9G4</accession>
<feature type="compositionally biased region" description="Acidic residues" evidence="1">
    <location>
        <begin position="28"/>
        <end position="38"/>
    </location>
</feature>
<proteinExistence type="predicted"/>
<name>G0W9G4_NAUDC</name>
<organism evidence="2 3">
    <name type="scientific">Naumovozyma dairenensis (strain ATCC 10597 / BCRC 20456 / CBS 421 / NBRC 0211 / NRRL Y-12639)</name>
    <name type="common">Saccharomyces dairenensis</name>
    <dbReference type="NCBI Taxonomy" id="1071378"/>
    <lineage>
        <taxon>Eukaryota</taxon>
        <taxon>Fungi</taxon>
        <taxon>Dikarya</taxon>
        <taxon>Ascomycota</taxon>
        <taxon>Saccharomycotina</taxon>
        <taxon>Saccharomycetes</taxon>
        <taxon>Saccharomycetales</taxon>
        <taxon>Saccharomycetaceae</taxon>
        <taxon>Naumovozyma</taxon>
    </lineage>
</organism>
<gene>
    <name evidence="2" type="primary">NDAI0D01120</name>
    <name evidence="2" type="ordered locus">NDAI_0D01120</name>
</gene>
<dbReference type="EMBL" id="HE580270">
    <property type="protein sequence ID" value="CCD24425.1"/>
    <property type="molecule type" value="Genomic_DNA"/>
</dbReference>
<dbReference type="HOGENOM" id="CLU_077719_1_0_1"/>
<dbReference type="RefSeq" id="XP_003669668.1">
    <property type="nucleotide sequence ID" value="XM_003669620.1"/>
</dbReference>
<dbReference type="STRING" id="1071378.G0W9G4"/>
<feature type="compositionally biased region" description="Basic and acidic residues" evidence="1">
    <location>
        <begin position="48"/>
        <end position="58"/>
    </location>
</feature>
<evidence type="ECO:0000256" key="1">
    <source>
        <dbReference type="SAM" id="MobiDB-lite"/>
    </source>
</evidence>
<dbReference type="GeneID" id="11495235"/>
<feature type="region of interest" description="Disordered" evidence="1">
    <location>
        <begin position="190"/>
        <end position="257"/>
    </location>
</feature>
<dbReference type="eggNOG" id="ENOG502S1HU">
    <property type="taxonomic scope" value="Eukaryota"/>
</dbReference>
<protein>
    <submittedName>
        <fullName evidence="2">Uncharacterized protein</fullName>
    </submittedName>
</protein>